<name>A0A255EM11_9ACTN</name>
<evidence type="ECO:0000256" key="1">
    <source>
        <dbReference type="SAM" id="MobiDB-lite"/>
    </source>
</evidence>
<dbReference type="Proteomes" id="UP000216300">
    <property type="component" value="Unassembled WGS sequence"/>
</dbReference>
<protein>
    <submittedName>
        <fullName evidence="2">Uncharacterized protein</fullName>
    </submittedName>
</protein>
<evidence type="ECO:0000313" key="2">
    <source>
        <dbReference type="EMBL" id="OYN92021.1"/>
    </source>
</evidence>
<accession>A0A255EM11</accession>
<gene>
    <name evidence="2" type="ORF">CGZ91_00365</name>
</gene>
<reference evidence="2 3" key="1">
    <citation type="submission" date="2017-07" db="EMBL/GenBank/DDBJ databases">
        <title>Draft whole genome sequences of clinical Proprionibacteriaceae strains.</title>
        <authorList>
            <person name="Bernier A.-M."/>
            <person name="Bernard K."/>
            <person name="Domingo M.-C."/>
        </authorList>
    </citation>
    <scope>NUCLEOTIDE SEQUENCE [LARGE SCALE GENOMIC DNA]</scope>
    <source>
        <strain evidence="2 3">NML 150081</strain>
    </source>
</reference>
<dbReference type="AlphaFoldDB" id="A0A255EM11"/>
<sequence>MTQSSMPRKDVVSSSGMAESSRIFDLAPKPPSSIRPIDADTPPVAQKTASLAGSQSMKWMSPLPG</sequence>
<evidence type="ECO:0000313" key="3">
    <source>
        <dbReference type="Proteomes" id="UP000216300"/>
    </source>
</evidence>
<proteinExistence type="predicted"/>
<feature type="compositionally biased region" description="Polar residues" evidence="1">
    <location>
        <begin position="47"/>
        <end position="58"/>
    </location>
</feature>
<dbReference type="EMBL" id="NMVJ01000001">
    <property type="protein sequence ID" value="OYN92021.1"/>
    <property type="molecule type" value="Genomic_DNA"/>
</dbReference>
<feature type="compositionally biased region" description="Polar residues" evidence="1">
    <location>
        <begin position="1"/>
        <end position="18"/>
    </location>
</feature>
<comment type="caution">
    <text evidence="2">The sequence shown here is derived from an EMBL/GenBank/DDBJ whole genome shotgun (WGS) entry which is preliminary data.</text>
</comment>
<organism evidence="2 3">
    <name type="scientific">Parenemella sanctibonifatiensis</name>
    <dbReference type="NCBI Taxonomy" id="2016505"/>
    <lineage>
        <taxon>Bacteria</taxon>
        <taxon>Bacillati</taxon>
        <taxon>Actinomycetota</taxon>
        <taxon>Actinomycetes</taxon>
        <taxon>Propionibacteriales</taxon>
        <taxon>Propionibacteriaceae</taxon>
        <taxon>Parenemella</taxon>
    </lineage>
</organism>
<feature type="region of interest" description="Disordered" evidence="1">
    <location>
        <begin position="1"/>
        <end position="65"/>
    </location>
</feature>
<keyword evidence="3" id="KW-1185">Reference proteome</keyword>